<dbReference type="GO" id="GO:0005737">
    <property type="term" value="C:cytoplasm"/>
    <property type="evidence" value="ECO:0007669"/>
    <property type="project" value="TreeGrafter"/>
</dbReference>
<keyword evidence="6 10" id="KW-0067">ATP-binding</keyword>
<dbReference type="InterPro" id="IPR013815">
    <property type="entry name" value="ATP_grasp_subdomain_1"/>
</dbReference>
<dbReference type="PANTHER" id="PTHR21621:SF2">
    <property type="entry name" value="COENZYME GAMMA-F420-2:ALPHA-L-GLUTAMATE LIGASE"/>
    <property type="match status" value="1"/>
</dbReference>
<dbReference type="PROSITE" id="PS50975">
    <property type="entry name" value="ATP_GRASP"/>
    <property type="match status" value="1"/>
</dbReference>
<dbReference type="InterPro" id="IPR004666">
    <property type="entry name" value="Rp_bS6_RimK/Lys_biosynth_LsyX"/>
</dbReference>
<comment type="caution">
    <text evidence="12">The sequence shown here is derived from an EMBL/GenBank/DDBJ whole genome shotgun (WGS) entry which is preliminary data.</text>
</comment>
<dbReference type="Pfam" id="PF18030">
    <property type="entry name" value="Rimk_N"/>
    <property type="match status" value="1"/>
</dbReference>
<evidence type="ECO:0000259" key="11">
    <source>
        <dbReference type="PROSITE" id="PS50975"/>
    </source>
</evidence>
<dbReference type="SUPFAM" id="SSF56059">
    <property type="entry name" value="Glutathione synthetase ATP-binding domain-like"/>
    <property type="match status" value="1"/>
</dbReference>
<proteinExistence type="predicted"/>
<sequence length="313" mass="34205">MDLWVLQKRPTGMVEPFELTRLREEARSLDIRFETVAPEEIDLIVSRGGRRSIRRCGAEVQLPDVLLPRTGSGTDYFSLAILRQLEHLGVAVVNRSSAIEAVKDKLYAHQILAQSNLPIPRTMLVRFPVDPHLVAQQIGFPCVIKLLVGSYGDGVVLSRDPASFRDLMELVSGLDRSQSLILQQYIGTRPGKDLRVWVIGGQVIGAMLRSSTDGSFKANISRGGDGQAFPLNPELERLARDSAAALNLDIAGVDMLFDGDGYSICEVNSAPGFQGFETATGLNVARLVLEHCRSTVQLLPPVHPQLQAQNAAT</sequence>
<dbReference type="AlphaFoldDB" id="A0A2P7MQB3"/>
<gene>
    <name evidence="12" type="ORF">C7K55_13110</name>
</gene>
<evidence type="ECO:0000256" key="8">
    <source>
        <dbReference type="ARBA" id="ARBA00022917"/>
    </source>
</evidence>
<keyword evidence="7" id="KW-0460">Magnesium</keyword>
<organism evidence="12 13">
    <name type="scientific">Cyanobium usitatum str. Tous</name>
    <dbReference type="NCBI Taxonomy" id="2116684"/>
    <lineage>
        <taxon>Bacteria</taxon>
        <taxon>Bacillati</taxon>
        <taxon>Cyanobacteriota</taxon>
        <taxon>Cyanophyceae</taxon>
        <taxon>Synechococcales</taxon>
        <taxon>Prochlorococcaceae</taxon>
        <taxon>Cyanobium</taxon>
    </lineage>
</organism>
<protein>
    <submittedName>
        <fullName evidence="12">RimK family alpha-L-glutamate ligase</fullName>
    </submittedName>
</protein>
<evidence type="ECO:0000256" key="1">
    <source>
        <dbReference type="ARBA" id="ARBA00001936"/>
    </source>
</evidence>
<dbReference type="Gene3D" id="3.40.50.20">
    <property type="match status" value="1"/>
</dbReference>
<keyword evidence="13" id="KW-1185">Reference proteome</keyword>
<keyword evidence="3 12" id="KW-0436">Ligase</keyword>
<accession>A0A2P7MQB3</accession>
<dbReference type="Proteomes" id="UP000243002">
    <property type="component" value="Unassembled WGS sequence"/>
</dbReference>
<comment type="cofactor">
    <cofactor evidence="2">
        <name>Mg(2+)</name>
        <dbReference type="ChEBI" id="CHEBI:18420"/>
    </cofactor>
</comment>
<evidence type="ECO:0000256" key="7">
    <source>
        <dbReference type="ARBA" id="ARBA00022842"/>
    </source>
</evidence>
<keyword evidence="5 10" id="KW-0547">Nucleotide-binding</keyword>
<dbReference type="OrthoDB" id="9786585at2"/>
<reference evidence="12 13" key="1">
    <citation type="journal article" date="2018" name="Environ. Microbiol.">
        <title>Ecological and genomic features of two widespread freshwater picocyanobacteria.</title>
        <authorList>
            <person name="Cabello-Yeves P.J."/>
            <person name="Picazo A."/>
            <person name="Camacho A."/>
            <person name="Callieri C."/>
            <person name="Rosselli R."/>
            <person name="Roda-Garcia J.J."/>
            <person name="Coutinho F.H."/>
            <person name="Rodriguez-Valera F."/>
        </authorList>
    </citation>
    <scope>NUCLEOTIDE SEQUENCE [LARGE SCALE GENOMIC DNA]</scope>
    <source>
        <strain evidence="12 13">Tous</strain>
    </source>
</reference>
<evidence type="ECO:0000256" key="9">
    <source>
        <dbReference type="ARBA" id="ARBA00023211"/>
    </source>
</evidence>
<evidence type="ECO:0000256" key="10">
    <source>
        <dbReference type="PROSITE-ProRule" id="PRU00409"/>
    </source>
</evidence>
<dbReference type="RefSeq" id="WP_106633173.1">
    <property type="nucleotide sequence ID" value="NZ_PXXO01000024.1"/>
</dbReference>
<dbReference type="GO" id="GO:0043774">
    <property type="term" value="F:coenzyme F420-2 alpha-glutamyl ligase activity"/>
    <property type="evidence" value="ECO:0007669"/>
    <property type="project" value="TreeGrafter"/>
</dbReference>
<keyword evidence="4" id="KW-0479">Metal-binding</keyword>
<feature type="domain" description="ATP-grasp" evidence="11">
    <location>
        <begin position="109"/>
        <end position="293"/>
    </location>
</feature>
<dbReference type="GO" id="GO:0046872">
    <property type="term" value="F:metal ion binding"/>
    <property type="evidence" value="ECO:0007669"/>
    <property type="project" value="UniProtKB-KW"/>
</dbReference>
<evidence type="ECO:0000256" key="2">
    <source>
        <dbReference type="ARBA" id="ARBA00001946"/>
    </source>
</evidence>
<evidence type="ECO:0000313" key="12">
    <source>
        <dbReference type="EMBL" id="PSJ03421.1"/>
    </source>
</evidence>
<keyword evidence="9" id="KW-0464">Manganese</keyword>
<evidence type="ECO:0000256" key="6">
    <source>
        <dbReference type="ARBA" id="ARBA00022840"/>
    </source>
</evidence>
<keyword evidence="8" id="KW-0648">Protein biosynthesis</keyword>
<evidence type="ECO:0000256" key="4">
    <source>
        <dbReference type="ARBA" id="ARBA00022723"/>
    </source>
</evidence>
<dbReference type="PANTHER" id="PTHR21621">
    <property type="entry name" value="RIBOSOMAL PROTEIN S6 MODIFICATION PROTEIN"/>
    <property type="match status" value="1"/>
</dbReference>
<dbReference type="EMBL" id="PXXO01000024">
    <property type="protein sequence ID" value="PSJ03421.1"/>
    <property type="molecule type" value="Genomic_DNA"/>
</dbReference>
<evidence type="ECO:0000256" key="5">
    <source>
        <dbReference type="ARBA" id="ARBA00022741"/>
    </source>
</evidence>
<dbReference type="GO" id="GO:0006412">
    <property type="term" value="P:translation"/>
    <property type="evidence" value="ECO:0007669"/>
    <property type="project" value="UniProtKB-KW"/>
</dbReference>
<dbReference type="NCBIfam" id="TIGR00768">
    <property type="entry name" value="rimK_fam"/>
    <property type="match status" value="1"/>
</dbReference>
<dbReference type="InterPro" id="IPR011761">
    <property type="entry name" value="ATP-grasp"/>
</dbReference>
<dbReference type="Gene3D" id="3.30.1490.20">
    <property type="entry name" value="ATP-grasp fold, A domain"/>
    <property type="match status" value="1"/>
</dbReference>
<evidence type="ECO:0000256" key="3">
    <source>
        <dbReference type="ARBA" id="ARBA00022598"/>
    </source>
</evidence>
<comment type="cofactor">
    <cofactor evidence="1">
        <name>Mn(2+)</name>
        <dbReference type="ChEBI" id="CHEBI:29035"/>
    </cofactor>
</comment>
<dbReference type="InterPro" id="IPR013651">
    <property type="entry name" value="ATP-grasp_RimK-type"/>
</dbReference>
<dbReference type="Gene3D" id="3.30.470.20">
    <property type="entry name" value="ATP-grasp fold, B domain"/>
    <property type="match status" value="1"/>
</dbReference>
<dbReference type="GO" id="GO:0005524">
    <property type="term" value="F:ATP binding"/>
    <property type="evidence" value="ECO:0007669"/>
    <property type="project" value="UniProtKB-UniRule"/>
</dbReference>
<dbReference type="Pfam" id="PF08443">
    <property type="entry name" value="RimK"/>
    <property type="match status" value="1"/>
</dbReference>
<name>A0A2P7MQB3_9CYAN</name>
<dbReference type="InterPro" id="IPR041107">
    <property type="entry name" value="Rimk_N"/>
</dbReference>
<evidence type="ECO:0000313" key="13">
    <source>
        <dbReference type="Proteomes" id="UP000243002"/>
    </source>
</evidence>